<keyword evidence="3" id="KW-1185">Reference proteome</keyword>
<protein>
    <submittedName>
        <fullName evidence="2">Uncharacterized protein</fullName>
    </submittedName>
</protein>
<keyword evidence="1" id="KW-1133">Transmembrane helix</keyword>
<sequence length="75" mass="8851">MILMGQHLNPEQQPLNKNNDAKSLLNQMIMNNLDYIFISGWIIVLLFNIENLVKFPILIHMIFIQSKQFKIHCLL</sequence>
<dbReference type="EMBL" id="NJHN03000031">
    <property type="protein sequence ID" value="KAH9423685.1"/>
    <property type="molecule type" value="Genomic_DNA"/>
</dbReference>
<name>A0ABQ8JMV9_DERPT</name>
<evidence type="ECO:0000256" key="1">
    <source>
        <dbReference type="SAM" id="Phobius"/>
    </source>
</evidence>
<reference evidence="2 3" key="2">
    <citation type="journal article" date="2022" name="Mol. Biol. Evol.">
        <title>Comparative Genomics Reveals Insights into the Divergent Evolution of Astigmatic Mites and Household Pest Adaptations.</title>
        <authorList>
            <person name="Xiong Q."/>
            <person name="Wan A.T."/>
            <person name="Liu X."/>
            <person name="Fung C.S."/>
            <person name="Xiao X."/>
            <person name="Malainual N."/>
            <person name="Hou J."/>
            <person name="Wang L."/>
            <person name="Wang M."/>
            <person name="Yang K.Y."/>
            <person name="Cui Y."/>
            <person name="Leung E.L."/>
            <person name="Nong W."/>
            <person name="Shin S.K."/>
            <person name="Au S.W."/>
            <person name="Jeong K.Y."/>
            <person name="Chew F.T."/>
            <person name="Hui J.H."/>
            <person name="Leung T.F."/>
            <person name="Tungtrongchitr A."/>
            <person name="Zhong N."/>
            <person name="Liu Z."/>
            <person name="Tsui S.K."/>
        </authorList>
    </citation>
    <scope>NUCLEOTIDE SEQUENCE [LARGE SCALE GENOMIC DNA]</scope>
    <source>
        <strain evidence="2">Derp</strain>
    </source>
</reference>
<gene>
    <name evidence="2" type="ORF">DERP_005266</name>
</gene>
<keyword evidence="1" id="KW-0472">Membrane</keyword>
<comment type="caution">
    <text evidence="2">The sequence shown here is derived from an EMBL/GenBank/DDBJ whole genome shotgun (WGS) entry which is preliminary data.</text>
</comment>
<dbReference type="Proteomes" id="UP000887458">
    <property type="component" value="Unassembled WGS sequence"/>
</dbReference>
<keyword evidence="1" id="KW-0812">Transmembrane</keyword>
<evidence type="ECO:0000313" key="2">
    <source>
        <dbReference type="EMBL" id="KAH9423685.1"/>
    </source>
</evidence>
<reference evidence="2 3" key="1">
    <citation type="journal article" date="2018" name="J. Allergy Clin. Immunol.">
        <title>High-quality assembly of Dermatophagoides pteronyssinus genome and transcriptome reveals a wide range of novel allergens.</title>
        <authorList>
            <person name="Liu X.Y."/>
            <person name="Yang K.Y."/>
            <person name="Wang M.Q."/>
            <person name="Kwok J.S."/>
            <person name="Zeng X."/>
            <person name="Yang Z."/>
            <person name="Xiao X.J."/>
            <person name="Lau C.P."/>
            <person name="Li Y."/>
            <person name="Huang Z.M."/>
            <person name="Ba J.G."/>
            <person name="Yim A.K."/>
            <person name="Ouyang C.Y."/>
            <person name="Ngai S.M."/>
            <person name="Chan T.F."/>
            <person name="Leung E.L."/>
            <person name="Liu L."/>
            <person name="Liu Z.G."/>
            <person name="Tsui S.K."/>
        </authorList>
    </citation>
    <scope>NUCLEOTIDE SEQUENCE [LARGE SCALE GENOMIC DNA]</scope>
    <source>
        <strain evidence="2">Derp</strain>
    </source>
</reference>
<evidence type="ECO:0000313" key="3">
    <source>
        <dbReference type="Proteomes" id="UP000887458"/>
    </source>
</evidence>
<accession>A0ABQ8JMV9</accession>
<organism evidence="2 3">
    <name type="scientific">Dermatophagoides pteronyssinus</name>
    <name type="common">European house dust mite</name>
    <dbReference type="NCBI Taxonomy" id="6956"/>
    <lineage>
        <taxon>Eukaryota</taxon>
        <taxon>Metazoa</taxon>
        <taxon>Ecdysozoa</taxon>
        <taxon>Arthropoda</taxon>
        <taxon>Chelicerata</taxon>
        <taxon>Arachnida</taxon>
        <taxon>Acari</taxon>
        <taxon>Acariformes</taxon>
        <taxon>Sarcoptiformes</taxon>
        <taxon>Astigmata</taxon>
        <taxon>Psoroptidia</taxon>
        <taxon>Analgoidea</taxon>
        <taxon>Pyroglyphidae</taxon>
        <taxon>Dermatophagoidinae</taxon>
        <taxon>Dermatophagoides</taxon>
    </lineage>
</organism>
<feature type="transmembrane region" description="Helical" evidence="1">
    <location>
        <begin position="35"/>
        <end position="53"/>
    </location>
</feature>
<proteinExistence type="predicted"/>